<dbReference type="EMBL" id="JAKKPZ010000006">
    <property type="protein sequence ID" value="KAI1720158.1"/>
    <property type="molecule type" value="Genomic_DNA"/>
</dbReference>
<reference evidence="3" key="1">
    <citation type="submission" date="2022-01" db="EMBL/GenBank/DDBJ databases">
        <title>Genome Sequence Resource for Two Populations of Ditylenchus destructor, the Migratory Endoparasitic Phytonematode.</title>
        <authorList>
            <person name="Zhang H."/>
            <person name="Lin R."/>
            <person name="Xie B."/>
        </authorList>
    </citation>
    <scope>NUCLEOTIDE SEQUENCE</scope>
    <source>
        <strain evidence="3">BazhouSP</strain>
    </source>
</reference>
<protein>
    <submittedName>
        <fullName evidence="3">Uncharacterized protein</fullName>
    </submittedName>
</protein>
<keyword evidence="1" id="KW-0472">Membrane</keyword>
<comment type="caution">
    <text evidence="3">The sequence shown here is derived from an EMBL/GenBank/DDBJ whole genome shotgun (WGS) entry which is preliminary data.</text>
</comment>
<evidence type="ECO:0000313" key="3">
    <source>
        <dbReference type="EMBL" id="KAI1720158.1"/>
    </source>
</evidence>
<gene>
    <name evidence="3" type="ORF">DdX_05534</name>
</gene>
<name>A0AAD4N948_9BILA</name>
<feature type="chain" id="PRO_5042059711" evidence="2">
    <location>
        <begin position="24"/>
        <end position="343"/>
    </location>
</feature>
<feature type="transmembrane region" description="Helical" evidence="1">
    <location>
        <begin position="303"/>
        <end position="328"/>
    </location>
</feature>
<keyword evidence="1" id="KW-0812">Transmembrane</keyword>
<evidence type="ECO:0000256" key="2">
    <source>
        <dbReference type="SAM" id="SignalP"/>
    </source>
</evidence>
<feature type="signal peptide" evidence="2">
    <location>
        <begin position="1"/>
        <end position="23"/>
    </location>
</feature>
<proteinExistence type="predicted"/>
<keyword evidence="4" id="KW-1185">Reference proteome</keyword>
<evidence type="ECO:0000256" key="1">
    <source>
        <dbReference type="SAM" id="Phobius"/>
    </source>
</evidence>
<dbReference type="AlphaFoldDB" id="A0AAD4N948"/>
<accession>A0AAD4N948</accession>
<keyword evidence="1" id="KW-1133">Transmembrane helix</keyword>
<organism evidence="3 4">
    <name type="scientific">Ditylenchus destructor</name>
    <dbReference type="NCBI Taxonomy" id="166010"/>
    <lineage>
        <taxon>Eukaryota</taxon>
        <taxon>Metazoa</taxon>
        <taxon>Ecdysozoa</taxon>
        <taxon>Nematoda</taxon>
        <taxon>Chromadorea</taxon>
        <taxon>Rhabditida</taxon>
        <taxon>Tylenchina</taxon>
        <taxon>Tylenchomorpha</taxon>
        <taxon>Sphaerularioidea</taxon>
        <taxon>Anguinidae</taxon>
        <taxon>Anguininae</taxon>
        <taxon>Ditylenchus</taxon>
    </lineage>
</organism>
<sequence>MQCDLQPILVIALFILRYIPASSETNVVNAQNDFVESHNGSFAYYAPMVHLRVTLSLPVPISDISSTMIIGVMQGNSESRSKWQIAFELYDPSSDSLLSAESMANNASTFLGKNGSLVMCTKAEEDQISLQIQVQPNSLIVRSQDLPDIIDYNQYSFPTFLRNGESFLLYFLWLQSNSTDTGEENSCLLKASIEPGDQAPTTPIEQIKTFNPNRYAQYDNYMMRRRKPKLPRRTTATTKKPREGQHFVTKLKNLDNRITPTPDTNPEIEQDSQIIDILKDRKIYEEIQQSKTNDINCVWSNTFLVFFFVEVVLIGLFVTFGISMFVLLQCRPKNQDKHVGLFD</sequence>
<evidence type="ECO:0000313" key="4">
    <source>
        <dbReference type="Proteomes" id="UP001201812"/>
    </source>
</evidence>
<dbReference type="Proteomes" id="UP001201812">
    <property type="component" value="Unassembled WGS sequence"/>
</dbReference>
<keyword evidence="2" id="KW-0732">Signal</keyword>